<keyword evidence="1" id="KW-0472">Membrane</keyword>
<keyword evidence="3" id="KW-1185">Reference proteome</keyword>
<sequence>MLDGIMLLWFAEVLTSFAFVAIDIARTPESPVLKWGFVIVTLFTGPIGLVLYILSCREPLPGVHEEYVRARWRQLVGSTMHCVAGDGISIRVAAAVLSPLGLKCPGFDAASF</sequence>
<evidence type="ECO:0000313" key="2">
    <source>
        <dbReference type="EMBL" id="NYI40343.1"/>
    </source>
</evidence>
<proteinExistence type="predicted"/>
<reference evidence="2 3" key="1">
    <citation type="submission" date="2020-07" db="EMBL/GenBank/DDBJ databases">
        <title>Sequencing the genomes of 1000 actinobacteria strains.</title>
        <authorList>
            <person name="Klenk H.-P."/>
        </authorList>
    </citation>
    <scope>NUCLEOTIDE SEQUENCE [LARGE SCALE GENOMIC DNA]</scope>
    <source>
        <strain evidence="2 3">DSM 19970</strain>
    </source>
</reference>
<dbReference type="AlphaFoldDB" id="A0A7Y9Z9V9"/>
<dbReference type="RefSeq" id="WP_062076292.1">
    <property type="nucleotide sequence ID" value="NZ_BBRC01000027.1"/>
</dbReference>
<keyword evidence="1" id="KW-0812">Transmembrane</keyword>
<feature type="transmembrane region" description="Helical" evidence="1">
    <location>
        <begin position="6"/>
        <end position="25"/>
    </location>
</feature>
<accession>A0A7Y9Z9V9</accession>
<dbReference type="EMBL" id="JACBZO010000001">
    <property type="protein sequence ID" value="NYI40343.1"/>
    <property type="molecule type" value="Genomic_DNA"/>
</dbReference>
<feature type="transmembrane region" description="Helical" evidence="1">
    <location>
        <begin position="32"/>
        <end position="54"/>
    </location>
</feature>
<evidence type="ECO:0000313" key="3">
    <source>
        <dbReference type="Proteomes" id="UP000547973"/>
    </source>
</evidence>
<gene>
    <name evidence="2" type="ORF">BKA03_000462</name>
</gene>
<comment type="caution">
    <text evidence="2">The sequence shown here is derived from an EMBL/GenBank/DDBJ whole genome shotgun (WGS) entry which is preliminary data.</text>
</comment>
<organism evidence="2 3">
    <name type="scientific">Demequina lutea</name>
    <dbReference type="NCBI Taxonomy" id="431489"/>
    <lineage>
        <taxon>Bacteria</taxon>
        <taxon>Bacillati</taxon>
        <taxon>Actinomycetota</taxon>
        <taxon>Actinomycetes</taxon>
        <taxon>Micrococcales</taxon>
        <taxon>Demequinaceae</taxon>
        <taxon>Demequina</taxon>
    </lineage>
</organism>
<name>A0A7Y9Z9V9_9MICO</name>
<dbReference type="OrthoDB" id="1495425at2"/>
<evidence type="ECO:0008006" key="4">
    <source>
        <dbReference type="Google" id="ProtNLM"/>
    </source>
</evidence>
<protein>
    <recommendedName>
        <fullName evidence="4">Phospholipase_D-nuclease N-terminal</fullName>
    </recommendedName>
</protein>
<evidence type="ECO:0000256" key="1">
    <source>
        <dbReference type="SAM" id="Phobius"/>
    </source>
</evidence>
<dbReference type="Proteomes" id="UP000547973">
    <property type="component" value="Unassembled WGS sequence"/>
</dbReference>
<keyword evidence="1" id="KW-1133">Transmembrane helix</keyword>